<gene>
    <name evidence="3" type="ORF">NQ317_003128</name>
</gene>
<dbReference type="InterPro" id="IPR031311">
    <property type="entry name" value="CHIT_BIND_RR_consensus"/>
</dbReference>
<reference evidence="3" key="1">
    <citation type="journal article" date="2023" name="Insect Mol. Biol.">
        <title>Genome sequencing provides insights into the evolution of gene families encoding plant cell wall-degrading enzymes in longhorned beetles.</title>
        <authorList>
            <person name="Shin N.R."/>
            <person name="Okamura Y."/>
            <person name="Kirsch R."/>
            <person name="Pauchet Y."/>
        </authorList>
    </citation>
    <scope>NUCLEOTIDE SEQUENCE</scope>
    <source>
        <strain evidence="3">MMC_N1</strain>
    </source>
</reference>
<evidence type="ECO:0000256" key="2">
    <source>
        <dbReference type="PROSITE-ProRule" id="PRU00497"/>
    </source>
</evidence>
<dbReference type="PANTHER" id="PTHR10380">
    <property type="entry name" value="CUTICLE PROTEIN"/>
    <property type="match status" value="1"/>
</dbReference>
<dbReference type="PROSITE" id="PS51155">
    <property type="entry name" value="CHIT_BIND_RR_2"/>
    <property type="match status" value="1"/>
</dbReference>
<comment type="caution">
    <text evidence="3">The sequence shown here is derived from an EMBL/GenBank/DDBJ whole genome shotgun (WGS) entry which is preliminary data.</text>
</comment>
<dbReference type="InterPro" id="IPR000618">
    <property type="entry name" value="Insect_cuticle"/>
</dbReference>
<evidence type="ECO:0000256" key="1">
    <source>
        <dbReference type="ARBA" id="ARBA00022460"/>
    </source>
</evidence>
<organism evidence="3 4">
    <name type="scientific">Molorchus minor</name>
    <dbReference type="NCBI Taxonomy" id="1323400"/>
    <lineage>
        <taxon>Eukaryota</taxon>
        <taxon>Metazoa</taxon>
        <taxon>Ecdysozoa</taxon>
        <taxon>Arthropoda</taxon>
        <taxon>Hexapoda</taxon>
        <taxon>Insecta</taxon>
        <taxon>Pterygota</taxon>
        <taxon>Neoptera</taxon>
        <taxon>Endopterygota</taxon>
        <taxon>Coleoptera</taxon>
        <taxon>Polyphaga</taxon>
        <taxon>Cucujiformia</taxon>
        <taxon>Chrysomeloidea</taxon>
        <taxon>Cerambycidae</taxon>
        <taxon>Lamiinae</taxon>
        <taxon>Monochamini</taxon>
        <taxon>Molorchus</taxon>
    </lineage>
</organism>
<protein>
    <submittedName>
        <fullName evidence="3">Uncharacterized protein</fullName>
    </submittedName>
</protein>
<keyword evidence="4" id="KW-1185">Reference proteome</keyword>
<accession>A0ABQ9JP59</accession>
<dbReference type="InterPro" id="IPR050468">
    <property type="entry name" value="Cuticle_Struct_Prot"/>
</dbReference>
<name>A0ABQ9JP59_9CUCU</name>
<dbReference type="EMBL" id="JAPWTJ010000381">
    <property type="protein sequence ID" value="KAJ8979025.1"/>
    <property type="molecule type" value="Genomic_DNA"/>
</dbReference>
<dbReference type="Proteomes" id="UP001162164">
    <property type="component" value="Unassembled WGS sequence"/>
</dbReference>
<dbReference type="PANTHER" id="PTHR10380:SF238">
    <property type="entry name" value="CUTICULAR PROTEIN 65EA-RELATED"/>
    <property type="match status" value="1"/>
</dbReference>
<proteinExistence type="predicted"/>
<evidence type="ECO:0000313" key="4">
    <source>
        <dbReference type="Proteomes" id="UP001162164"/>
    </source>
</evidence>
<sequence length="142" mass="15425">MWYNLFKSLINTSKRMSAFLLGVVSVTLGDVSHLLNNPGHYRFQTSIPAGQQVFRSGPQYAILRLNNDIFPDGSYRYGYETANGISAQESGQQRGVGDSAGTVAQGSFQYTSPEGVPVQIQYVADENGFQPVGNVLPTSPDT</sequence>
<keyword evidence="1 2" id="KW-0193">Cuticle</keyword>
<evidence type="ECO:0000313" key="3">
    <source>
        <dbReference type="EMBL" id="KAJ8979025.1"/>
    </source>
</evidence>
<dbReference type="PROSITE" id="PS00233">
    <property type="entry name" value="CHIT_BIND_RR_1"/>
    <property type="match status" value="1"/>
</dbReference>
<dbReference type="Pfam" id="PF00379">
    <property type="entry name" value="Chitin_bind_4"/>
    <property type="match status" value="1"/>
</dbReference>
<dbReference type="PRINTS" id="PR00947">
    <property type="entry name" value="CUTICLE"/>
</dbReference>